<dbReference type="EMBL" id="JACBZS010000001">
    <property type="protein sequence ID" value="NYI69891.1"/>
    <property type="molecule type" value="Genomic_DNA"/>
</dbReference>
<dbReference type="Proteomes" id="UP000527616">
    <property type="component" value="Unassembled WGS sequence"/>
</dbReference>
<keyword evidence="2" id="KW-1185">Reference proteome</keyword>
<dbReference type="PANTHER" id="PTHR41700">
    <property type="entry name" value="GCN5-RELATED N-ACETYLTRANSFERASE"/>
    <property type="match status" value="1"/>
</dbReference>
<comment type="caution">
    <text evidence="1">The sequence shown here is derived from an EMBL/GenBank/DDBJ whole genome shotgun (WGS) entry which is preliminary data.</text>
</comment>
<gene>
    <name evidence="1" type="ORF">GGQ54_000451</name>
</gene>
<evidence type="ECO:0000313" key="1">
    <source>
        <dbReference type="EMBL" id="NYI69891.1"/>
    </source>
</evidence>
<organism evidence="1 2">
    <name type="scientific">Naumannella cuiyingiana</name>
    <dbReference type="NCBI Taxonomy" id="1347891"/>
    <lineage>
        <taxon>Bacteria</taxon>
        <taxon>Bacillati</taxon>
        <taxon>Actinomycetota</taxon>
        <taxon>Actinomycetes</taxon>
        <taxon>Propionibacteriales</taxon>
        <taxon>Propionibacteriaceae</taxon>
        <taxon>Naumannella</taxon>
    </lineage>
</organism>
<name>A0A7Z0IJW9_9ACTN</name>
<sequence length="236" mass="25093">MDAGTPVRVHAVHDAAGARRVVAVIETIWAGGAGIDANTIVALAHSGNYVVIAEHDGADVGAGLGFFGPPGNATLHSHIVGATERGAGRVIKHHQRAWCAERGVGSITWTFDPLVARNAWFNLSVLGARPVEYLVDHYGEMRDEINAGQPSDRILLTWPVAPAPDPPAPPDPELVIEIPADIEALRRTDPDAARAWRLRTRERFVAAFAAGLSATGFVRPAGGRGGAYTFAHQESR</sequence>
<dbReference type="InterPro" id="IPR016181">
    <property type="entry name" value="Acyl_CoA_acyltransferase"/>
</dbReference>
<dbReference type="RefSeq" id="WP_179443909.1">
    <property type="nucleotide sequence ID" value="NZ_JACBZS010000001.1"/>
</dbReference>
<keyword evidence="1" id="KW-0808">Transferase</keyword>
<dbReference type="SUPFAM" id="SSF55729">
    <property type="entry name" value="Acyl-CoA N-acyltransferases (Nat)"/>
    <property type="match status" value="1"/>
</dbReference>
<dbReference type="InterPro" id="IPR038764">
    <property type="entry name" value="GNAT_N_AcTrfase_prd"/>
</dbReference>
<protein>
    <submittedName>
        <fullName evidence="1">Putative GNAT superfamily acetyltransferase</fullName>
    </submittedName>
</protein>
<evidence type="ECO:0000313" key="2">
    <source>
        <dbReference type="Proteomes" id="UP000527616"/>
    </source>
</evidence>
<accession>A0A7Z0IJW9</accession>
<dbReference type="PANTHER" id="PTHR41700:SF1">
    <property type="entry name" value="N-ACETYLTRANSFERASE DOMAIN-CONTAINING PROTEIN"/>
    <property type="match status" value="1"/>
</dbReference>
<proteinExistence type="predicted"/>
<dbReference type="GO" id="GO:0016740">
    <property type="term" value="F:transferase activity"/>
    <property type="evidence" value="ECO:0007669"/>
    <property type="project" value="UniProtKB-KW"/>
</dbReference>
<reference evidence="1 2" key="1">
    <citation type="submission" date="2020-07" db="EMBL/GenBank/DDBJ databases">
        <title>Sequencing the genomes of 1000 actinobacteria strains.</title>
        <authorList>
            <person name="Klenk H.-P."/>
        </authorList>
    </citation>
    <scope>NUCLEOTIDE SEQUENCE [LARGE SCALE GENOMIC DNA]</scope>
    <source>
        <strain evidence="1 2">DSM 103164</strain>
    </source>
</reference>
<dbReference type="AlphaFoldDB" id="A0A7Z0IJW9"/>